<dbReference type="Proteomes" id="UP001158045">
    <property type="component" value="Unassembled WGS sequence"/>
</dbReference>
<dbReference type="InterPro" id="IPR043128">
    <property type="entry name" value="Rev_trsase/Diguanyl_cyclase"/>
</dbReference>
<proteinExistence type="predicted"/>
<keyword evidence="2" id="KW-0808">Transferase</keyword>
<gene>
    <name evidence="2" type="ORF">QE109_07730</name>
</gene>
<evidence type="ECO:0000313" key="2">
    <source>
        <dbReference type="EMBL" id="MDH8678033.1"/>
    </source>
</evidence>
<dbReference type="Gene3D" id="3.30.70.270">
    <property type="match status" value="1"/>
</dbReference>
<comment type="caution">
    <text evidence="2">The sequence shown here is derived from an EMBL/GenBank/DDBJ whole genome shotgun (WGS) entry which is preliminary data.</text>
</comment>
<dbReference type="SMART" id="SM00267">
    <property type="entry name" value="GGDEF"/>
    <property type="match status" value="1"/>
</dbReference>
<keyword evidence="3" id="KW-1185">Reference proteome</keyword>
<dbReference type="InterPro" id="IPR000160">
    <property type="entry name" value="GGDEF_dom"/>
</dbReference>
<accession>A0ABT6NC80</accession>
<feature type="domain" description="GGDEF" evidence="1">
    <location>
        <begin position="167"/>
        <end position="279"/>
    </location>
</feature>
<dbReference type="SUPFAM" id="SSF55073">
    <property type="entry name" value="Nucleotide cyclase"/>
    <property type="match status" value="1"/>
</dbReference>
<dbReference type="InterPro" id="IPR029787">
    <property type="entry name" value="Nucleotide_cyclase"/>
</dbReference>
<dbReference type="PROSITE" id="PS50887">
    <property type="entry name" value="GGDEF"/>
    <property type="match status" value="1"/>
</dbReference>
<dbReference type="Pfam" id="PF00990">
    <property type="entry name" value="GGDEF"/>
    <property type="match status" value="1"/>
</dbReference>
<evidence type="ECO:0000259" key="1">
    <source>
        <dbReference type="PROSITE" id="PS50887"/>
    </source>
</evidence>
<protein>
    <submittedName>
        <fullName evidence="2">Diguanylate cyclase</fullName>
        <ecNumber evidence="2">2.7.7.65</ecNumber>
    </submittedName>
</protein>
<dbReference type="Gene3D" id="3.30.450.20">
    <property type="entry name" value="PAS domain"/>
    <property type="match status" value="1"/>
</dbReference>
<evidence type="ECO:0000313" key="3">
    <source>
        <dbReference type="Proteomes" id="UP001158045"/>
    </source>
</evidence>
<dbReference type="GO" id="GO:0052621">
    <property type="term" value="F:diguanylate cyclase activity"/>
    <property type="evidence" value="ECO:0007669"/>
    <property type="project" value="UniProtKB-EC"/>
</dbReference>
<dbReference type="NCBIfam" id="TIGR00254">
    <property type="entry name" value="GGDEF"/>
    <property type="match status" value="1"/>
</dbReference>
<dbReference type="InterPro" id="IPR035965">
    <property type="entry name" value="PAS-like_dom_sf"/>
</dbReference>
<dbReference type="EC" id="2.7.7.65" evidence="2"/>
<dbReference type="SUPFAM" id="SSF55785">
    <property type="entry name" value="PYP-like sensor domain (PAS domain)"/>
    <property type="match status" value="1"/>
</dbReference>
<dbReference type="EMBL" id="JARYZI010000004">
    <property type="protein sequence ID" value="MDH8678033.1"/>
    <property type="molecule type" value="Genomic_DNA"/>
</dbReference>
<dbReference type="RefSeq" id="WP_281093862.1">
    <property type="nucleotide sequence ID" value="NZ_JARYZI010000004.1"/>
</dbReference>
<name>A0ABT6NC80_9FIRM</name>
<organism evidence="2 3">
    <name type="scientific">Fusibacter bizertensis</name>
    <dbReference type="NCBI Taxonomy" id="1488331"/>
    <lineage>
        <taxon>Bacteria</taxon>
        <taxon>Bacillati</taxon>
        <taxon>Bacillota</taxon>
        <taxon>Clostridia</taxon>
        <taxon>Eubacteriales</taxon>
        <taxon>Eubacteriales Family XII. Incertae Sedis</taxon>
        <taxon>Fusibacter</taxon>
    </lineage>
</organism>
<dbReference type="InterPro" id="IPR013655">
    <property type="entry name" value="PAS_fold_3"/>
</dbReference>
<sequence>MQGISLGSWILDLENLTFDETENRLKVLGIEKNKMLLPDTLDFFLQRIYVEDLPRVQDLILNLIQGEIDAFEVTYRIRTVLGGLRWFHDSCHLIKEKGEANSKRAIGETIDITESKVIEDRLTIEHEHALQNTDEFELRDPLTHLLSKSETIMQLKALIELKRGDIEFLSVALICIKNFFELNDQEGRMITDHVLVRASDIIGKSLNEGDLLGRYSVDCFLVAYKKVPNTMAEAICKNVVDQIESYDYGNDIPVKISYNLAEYLGESANELISKLVCAL</sequence>
<dbReference type="Pfam" id="PF08447">
    <property type="entry name" value="PAS_3"/>
    <property type="match status" value="1"/>
</dbReference>
<reference evidence="2 3" key="1">
    <citation type="submission" date="2023-04" db="EMBL/GenBank/DDBJ databases">
        <title>Fusibacter bizertensis strain WBS, isolated from littoral bottom sediments of the Arctic seas - biochemical and genomic analysis.</title>
        <authorList>
            <person name="Brioukhanov A.L."/>
        </authorList>
    </citation>
    <scope>NUCLEOTIDE SEQUENCE [LARGE SCALE GENOMIC DNA]</scope>
    <source>
        <strain evidence="2 3">WBS</strain>
    </source>
</reference>
<keyword evidence="2" id="KW-0548">Nucleotidyltransferase</keyword>